<dbReference type="PANTHER" id="PTHR46594">
    <property type="entry name" value="P-TYPE CATION-TRANSPORTING ATPASE"/>
    <property type="match status" value="1"/>
</dbReference>
<dbReference type="InterPro" id="IPR006121">
    <property type="entry name" value="HMA_dom"/>
</dbReference>
<dbReference type="EMBL" id="SNYS01000006">
    <property type="protein sequence ID" value="TDQ70152.1"/>
    <property type="molecule type" value="Genomic_DNA"/>
</dbReference>
<organism evidence="3 4">
    <name type="scientific">Methanimicrococcus blatticola</name>
    <dbReference type="NCBI Taxonomy" id="91560"/>
    <lineage>
        <taxon>Archaea</taxon>
        <taxon>Methanobacteriati</taxon>
        <taxon>Methanobacteriota</taxon>
        <taxon>Stenosarchaea group</taxon>
        <taxon>Methanomicrobia</taxon>
        <taxon>Methanosarcinales</taxon>
        <taxon>Methanosarcinaceae</taxon>
        <taxon>Methanimicrococcus</taxon>
    </lineage>
</organism>
<gene>
    <name evidence="3" type="ORF">C7391_0491</name>
</gene>
<accession>A0A484F6I6</accession>
<dbReference type="SUPFAM" id="SSF55008">
    <property type="entry name" value="HMA, heavy metal-associated domain"/>
    <property type="match status" value="1"/>
</dbReference>
<dbReference type="CDD" id="cd00371">
    <property type="entry name" value="HMA"/>
    <property type="match status" value="1"/>
</dbReference>
<dbReference type="InterPro" id="IPR036163">
    <property type="entry name" value="HMA_dom_sf"/>
</dbReference>
<dbReference type="PROSITE" id="PS01047">
    <property type="entry name" value="HMA_1"/>
    <property type="match status" value="1"/>
</dbReference>
<dbReference type="Proteomes" id="UP000294855">
    <property type="component" value="Unassembled WGS sequence"/>
</dbReference>
<comment type="caution">
    <text evidence="3">The sequence shown here is derived from an EMBL/GenBank/DDBJ whole genome shotgun (WGS) entry which is preliminary data.</text>
</comment>
<dbReference type="GO" id="GO:0046872">
    <property type="term" value="F:metal ion binding"/>
    <property type="evidence" value="ECO:0007669"/>
    <property type="project" value="UniProtKB-KW"/>
</dbReference>
<dbReference type="InterPro" id="IPR017969">
    <property type="entry name" value="Heavy-metal-associated_CS"/>
</dbReference>
<dbReference type="FunFam" id="3.30.70.100:FF:000005">
    <property type="entry name" value="Copper-exporting P-type ATPase A"/>
    <property type="match status" value="1"/>
</dbReference>
<protein>
    <submittedName>
        <fullName evidence="3">Copper chaperone</fullName>
    </submittedName>
</protein>
<reference evidence="3 4" key="1">
    <citation type="submission" date="2019-03" db="EMBL/GenBank/DDBJ databases">
        <title>Genomic Encyclopedia of Type Strains, Phase IV (KMG-IV): sequencing the most valuable type-strain genomes for metagenomic binning, comparative biology and taxonomic classification.</title>
        <authorList>
            <person name="Goeker M."/>
        </authorList>
    </citation>
    <scope>NUCLEOTIDE SEQUENCE [LARGE SCALE GENOMIC DNA]</scope>
    <source>
        <strain evidence="3 4">DSM 13328</strain>
    </source>
</reference>
<keyword evidence="4" id="KW-1185">Reference proteome</keyword>
<evidence type="ECO:0000259" key="2">
    <source>
        <dbReference type="PROSITE" id="PS50846"/>
    </source>
</evidence>
<dbReference type="InterPro" id="IPR001802">
    <property type="entry name" value="MerP/CopZ"/>
</dbReference>
<evidence type="ECO:0000256" key="1">
    <source>
        <dbReference type="ARBA" id="ARBA00022723"/>
    </source>
</evidence>
<proteinExistence type="predicted"/>
<keyword evidence="1" id="KW-0479">Metal-binding</keyword>
<sequence>MESVTFKVGGMTCGHCQRRVEDALKNVDGVAKATVNLEKGEATIEYDDFKTNPDVLKRAVADAGYEV</sequence>
<feature type="domain" description="HMA" evidence="2">
    <location>
        <begin position="2"/>
        <end position="67"/>
    </location>
</feature>
<evidence type="ECO:0000313" key="4">
    <source>
        <dbReference type="Proteomes" id="UP000294855"/>
    </source>
</evidence>
<dbReference type="PRINTS" id="PR00946">
    <property type="entry name" value="HGSCAVENGER"/>
</dbReference>
<dbReference type="PANTHER" id="PTHR46594:SF4">
    <property type="entry name" value="P-TYPE CATION-TRANSPORTING ATPASE"/>
    <property type="match status" value="1"/>
</dbReference>
<dbReference type="Pfam" id="PF00403">
    <property type="entry name" value="HMA"/>
    <property type="match status" value="1"/>
</dbReference>
<dbReference type="OrthoDB" id="44171at2157"/>
<name>A0A484F6I6_9EURY</name>
<dbReference type="AlphaFoldDB" id="A0A484F6I6"/>
<dbReference type="Gene3D" id="3.30.70.100">
    <property type="match status" value="1"/>
</dbReference>
<evidence type="ECO:0000313" key="3">
    <source>
        <dbReference type="EMBL" id="TDQ70152.1"/>
    </source>
</evidence>
<dbReference type="PROSITE" id="PS50846">
    <property type="entry name" value="HMA_2"/>
    <property type="match status" value="1"/>
</dbReference>
<dbReference type="RefSeq" id="WP_133516969.1">
    <property type="nucleotide sequence ID" value="NZ_JAHDUW010000005.1"/>
</dbReference>